<evidence type="ECO:0000313" key="2">
    <source>
        <dbReference type="EMBL" id="MEC4266702.1"/>
    </source>
</evidence>
<name>A0ABU6IUB4_9FLAO</name>
<gene>
    <name evidence="2" type="ORF">VOP03_15200</name>
</gene>
<evidence type="ECO:0000256" key="1">
    <source>
        <dbReference type="SAM" id="SignalP"/>
    </source>
</evidence>
<feature type="signal peptide" evidence="1">
    <location>
        <begin position="1"/>
        <end position="22"/>
    </location>
</feature>
<keyword evidence="3" id="KW-1185">Reference proteome</keyword>
<organism evidence="2 3">
    <name type="scientific">Flagellimonas halotolerans</name>
    <dbReference type="NCBI Taxonomy" id="3112164"/>
    <lineage>
        <taxon>Bacteria</taxon>
        <taxon>Pseudomonadati</taxon>
        <taxon>Bacteroidota</taxon>
        <taxon>Flavobacteriia</taxon>
        <taxon>Flavobacteriales</taxon>
        <taxon>Flavobacteriaceae</taxon>
        <taxon>Flagellimonas</taxon>
    </lineage>
</organism>
<dbReference type="EMBL" id="JAYMGW010000017">
    <property type="protein sequence ID" value="MEC4266702.1"/>
    <property type="molecule type" value="Genomic_DNA"/>
</dbReference>
<proteinExistence type="predicted"/>
<protein>
    <submittedName>
        <fullName evidence="2">Uncharacterized protein</fullName>
    </submittedName>
</protein>
<accession>A0ABU6IUB4</accession>
<evidence type="ECO:0000313" key="3">
    <source>
        <dbReference type="Proteomes" id="UP001355298"/>
    </source>
</evidence>
<keyword evidence="1" id="KW-0732">Signal</keyword>
<sequence length="167" mass="18587">MKPIKLFSISILALGISMVSCSSEDGTDGKDGLDGENGVGFDELTRYGYITLEMEGIRVDDVLFQDSTAFKFIPIDPAELPINNNADFGGNTYFFDIRRFLSVPDKNQDDTNSFVKITLEVTNPGEDSQSIDLFNIQINEYAVVGERQQIFCCGRCLAFSHPLKMMT</sequence>
<comment type="caution">
    <text evidence="2">The sequence shown here is derived from an EMBL/GenBank/DDBJ whole genome shotgun (WGS) entry which is preliminary data.</text>
</comment>
<reference evidence="2 3" key="1">
    <citation type="submission" date="2024-01" db="EMBL/GenBank/DDBJ databases">
        <title>The strains designed SYSU M86414 and SYSU M84420 isolated from the marine sediment in San Sha City (Hainan Province, China).</title>
        <authorList>
            <person name="Guo D."/>
        </authorList>
    </citation>
    <scope>NUCLEOTIDE SEQUENCE [LARGE SCALE GENOMIC DNA]</scope>
    <source>
        <strain evidence="2 3">SYSU M84420</strain>
    </source>
</reference>
<feature type="chain" id="PRO_5045451736" evidence="1">
    <location>
        <begin position="23"/>
        <end position="167"/>
    </location>
</feature>
<dbReference type="RefSeq" id="WP_326279792.1">
    <property type="nucleotide sequence ID" value="NZ_JAYKYV010000017.1"/>
</dbReference>
<dbReference type="PROSITE" id="PS51257">
    <property type="entry name" value="PROKAR_LIPOPROTEIN"/>
    <property type="match status" value="1"/>
</dbReference>
<dbReference type="Proteomes" id="UP001355298">
    <property type="component" value="Unassembled WGS sequence"/>
</dbReference>